<dbReference type="STRING" id="1343740.M271_40045"/>
<dbReference type="SUPFAM" id="SSF90123">
    <property type="entry name" value="ABC transporter transmembrane region"/>
    <property type="match status" value="1"/>
</dbReference>
<dbReference type="AlphaFoldDB" id="A0A3L8RDA6"/>
<evidence type="ECO:0000256" key="4">
    <source>
        <dbReference type="ARBA" id="ARBA00023136"/>
    </source>
</evidence>
<dbReference type="InterPro" id="IPR027417">
    <property type="entry name" value="P-loop_NTPase"/>
</dbReference>
<dbReference type="GO" id="GO:0005524">
    <property type="term" value="F:ATP binding"/>
    <property type="evidence" value="ECO:0007669"/>
    <property type="project" value="InterPro"/>
</dbReference>
<dbReference type="InterPro" id="IPR011527">
    <property type="entry name" value="ABC1_TM_dom"/>
</dbReference>
<evidence type="ECO:0000256" key="2">
    <source>
        <dbReference type="ARBA" id="ARBA00022692"/>
    </source>
</evidence>
<dbReference type="Pfam" id="PF00664">
    <property type="entry name" value="ABC_membrane"/>
    <property type="match status" value="1"/>
</dbReference>
<keyword evidence="3 5" id="KW-1133">Transmembrane helix</keyword>
<dbReference type="InterPro" id="IPR003439">
    <property type="entry name" value="ABC_transporter-like_ATP-bd"/>
</dbReference>
<evidence type="ECO:0000313" key="9">
    <source>
        <dbReference type="Proteomes" id="UP000281594"/>
    </source>
</evidence>
<feature type="transmembrane region" description="Helical" evidence="5">
    <location>
        <begin position="75"/>
        <end position="97"/>
    </location>
</feature>
<dbReference type="GO" id="GO:0005886">
    <property type="term" value="C:plasma membrane"/>
    <property type="evidence" value="ECO:0007669"/>
    <property type="project" value="UniProtKB-SubCell"/>
</dbReference>
<dbReference type="SUPFAM" id="SSF52540">
    <property type="entry name" value="P-loop containing nucleoside triphosphate hydrolases"/>
    <property type="match status" value="1"/>
</dbReference>
<sequence>MPVGMFRPAESPATVPEADHRSAWRYLWWLIRIRPRLLVLSTALGALWMLPLALLPLVVGYAIDEGIDDGSTSSLTGWVIVVAVLAVVQAVAGAGLIQAAVGGQMHAVATSHRVVLRQATRLGGSLRLKAGSGDVVAVAAGDIPSIGSAFEVVGRSSGAVVSFVAIAVALTVTSPVLGVVVLIGVPAALLGIGPLLRPLQRRNEEQRDRLGTATAQAGDICSGLRVLRGIGGERKFTERFVGVSQEVRRAGESAGRLEAWLGAAGVFLPGLVTIVVAWLGARLVLSDVITPGELVAFYGASVFLVIPVSTATEAVESISQAHVGAGRICRFLNLVPDPPPPDDPLTLPPGALSLEDRATGIEAPAGRLTAVATSGEHGSRTAARITRYGPPAPVDGTRLAGVPLDRIALPELRRRLVLCSHTDILFSGPLRAELAGDRARTDEELCAALHAAAAEDVVEALPHGLDDAVIEGGRSLSGGQRQRLILARALLAAPDVLVLDDPTSAVDSSTEALIARRVARYRAGRTTLVFSGSPLWSNAADEVVTLARVAAGGGHADHGGERTP</sequence>
<dbReference type="GO" id="GO:0015421">
    <property type="term" value="F:ABC-type oligopeptide transporter activity"/>
    <property type="evidence" value="ECO:0007669"/>
    <property type="project" value="TreeGrafter"/>
</dbReference>
<dbReference type="InterPro" id="IPR036640">
    <property type="entry name" value="ABC1_TM_sf"/>
</dbReference>
<dbReference type="InterPro" id="IPR017871">
    <property type="entry name" value="ABC_transporter-like_CS"/>
</dbReference>
<accession>A0A3L8RDA6</accession>
<dbReference type="InterPro" id="IPR039421">
    <property type="entry name" value="Type_1_exporter"/>
</dbReference>
<gene>
    <name evidence="8" type="ORF">D3C57_103575</name>
</gene>
<evidence type="ECO:0000256" key="5">
    <source>
        <dbReference type="SAM" id="Phobius"/>
    </source>
</evidence>
<dbReference type="EMBL" id="QYCY01000001">
    <property type="protein sequence ID" value="RLV77418.1"/>
    <property type="molecule type" value="Genomic_DNA"/>
</dbReference>
<feature type="domain" description="ABC transmembrane type-1" evidence="7">
    <location>
        <begin position="39"/>
        <end position="320"/>
    </location>
</feature>
<dbReference type="PROSITE" id="PS50929">
    <property type="entry name" value="ABC_TM1F"/>
    <property type="match status" value="1"/>
</dbReference>
<feature type="transmembrane region" description="Helical" evidence="5">
    <location>
        <begin position="37"/>
        <end position="63"/>
    </location>
</feature>
<protein>
    <recommendedName>
        <fullName evidence="10">Multidrug ABC transporter permease</fullName>
    </recommendedName>
</protein>
<evidence type="ECO:0000313" key="8">
    <source>
        <dbReference type="EMBL" id="RLV77418.1"/>
    </source>
</evidence>
<evidence type="ECO:0008006" key="10">
    <source>
        <dbReference type="Google" id="ProtNLM"/>
    </source>
</evidence>
<keyword evidence="2 5" id="KW-0812">Transmembrane</keyword>
<dbReference type="Gene3D" id="1.20.1560.10">
    <property type="entry name" value="ABC transporter type 1, transmembrane domain"/>
    <property type="match status" value="1"/>
</dbReference>
<dbReference type="Proteomes" id="UP000281594">
    <property type="component" value="Unassembled WGS sequence"/>
</dbReference>
<dbReference type="PANTHER" id="PTHR43394">
    <property type="entry name" value="ATP-DEPENDENT PERMEASE MDL1, MITOCHONDRIAL"/>
    <property type="match status" value="1"/>
</dbReference>
<name>A0A3L8RDA6_STRRN</name>
<feature type="transmembrane region" description="Helical" evidence="5">
    <location>
        <begin position="176"/>
        <end position="196"/>
    </location>
</feature>
<dbReference type="Pfam" id="PF00005">
    <property type="entry name" value="ABC_tran"/>
    <property type="match status" value="1"/>
</dbReference>
<feature type="domain" description="ABC transporter" evidence="6">
    <location>
        <begin position="329"/>
        <end position="556"/>
    </location>
</feature>
<dbReference type="PROSITE" id="PS50893">
    <property type="entry name" value="ABC_TRANSPORTER_2"/>
    <property type="match status" value="1"/>
</dbReference>
<organism evidence="8 9">
    <name type="scientific">Streptomyces rapamycinicus (strain ATCC 29253 / DSM 41530 / NRRL 5491 / AYB-994)</name>
    <name type="common">Streptomyces hygroscopicus (strain ATCC 29253)</name>
    <dbReference type="NCBI Taxonomy" id="1343740"/>
    <lineage>
        <taxon>Bacteria</taxon>
        <taxon>Bacillati</taxon>
        <taxon>Actinomycetota</taxon>
        <taxon>Actinomycetes</taxon>
        <taxon>Kitasatosporales</taxon>
        <taxon>Streptomycetaceae</taxon>
        <taxon>Streptomyces</taxon>
        <taxon>Streptomyces violaceusniger group</taxon>
    </lineage>
</organism>
<evidence type="ECO:0000259" key="7">
    <source>
        <dbReference type="PROSITE" id="PS50929"/>
    </source>
</evidence>
<evidence type="ECO:0000256" key="1">
    <source>
        <dbReference type="ARBA" id="ARBA00004651"/>
    </source>
</evidence>
<dbReference type="CDD" id="cd07346">
    <property type="entry name" value="ABC_6TM_exporters"/>
    <property type="match status" value="1"/>
</dbReference>
<comment type="subcellular location">
    <subcellularLocation>
        <location evidence="1">Cell membrane</location>
        <topology evidence="1">Multi-pass membrane protein</topology>
    </subcellularLocation>
</comment>
<dbReference type="PROSITE" id="PS00211">
    <property type="entry name" value="ABC_TRANSPORTER_1"/>
    <property type="match status" value="1"/>
</dbReference>
<feature type="transmembrane region" description="Helical" evidence="5">
    <location>
        <begin position="152"/>
        <end position="170"/>
    </location>
</feature>
<dbReference type="GO" id="GO:0016887">
    <property type="term" value="F:ATP hydrolysis activity"/>
    <property type="evidence" value="ECO:0007669"/>
    <property type="project" value="InterPro"/>
</dbReference>
<reference evidence="8 9" key="1">
    <citation type="journal article" date="2018" name="J. Biol. Chem.">
        <title>Discovery of the actinoplanic acid pathway in Streptomyces rapamycinicus reveals a genetically conserved synergism with rapamycin.</title>
        <authorList>
            <person name="Mrak P."/>
            <person name="Krastel P."/>
            <person name="Pivk Lukancic P."/>
            <person name="Tao J."/>
            <person name="Pistorius D."/>
            <person name="Moore C.M."/>
        </authorList>
    </citation>
    <scope>NUCLEOTIDE SEQUENCE [LARGE SCALE GENOMIC DNA]</scope>
    <source>
        <strain evidence="8 9">NRRL 5491</strain>
    </source>
</reference>
<dbReference type="Gene3D" id="3.40.50.300">
    <property type="entry name" value="P-loop containing nucleotide triphosphate hydrolases"/>
    <property type="match status" value="1"/>
</dbReference>
<feature type="transmembrane region" description="Helical" evidence="5">
    <location>
        <begin position="259"/>
        <end position="281"/>
    </location>
</feature>
<dbReference type="PANTHER" id="PTHR43394:SF1">
    <property type="entry name" value="ATP-BINDING CASSETTE SUB-FAMILY B MEMBER 10, MITOCHONDRIAL"/>
    <property type="match status" value="1"/>
</dbReference>
<keyword evidence="4 5" id="KW-0472">Membrane</keyword>
<evidence type="ECO:0000256" key="3">
    <source>
        <dbReference type="ARBA" id="ARBA00022989"/>
    </source>
</evidence>
<dbReference type="RefSeq" id="WP_185058035.1">
    <property type="nucleotide sequence ID" value="NC_022785.1"/>
</dbReference>
<proteinExistence type="predicted"/>
<evidence type="ECO:0000259" key="6">
    <source>
        <dbReference type="PROSITE" id="PS50893"/>
    </source>
</evidence>
<comment type="caution">
    <text evidence="8">The sequence shown here is derived from an EMBL/GenBank/DDBJ whole genome shotgun (WGS) entry which is preliminary data.</text>
</comment>